<geneLocation type="mitochondrion" evidence="1"/>
<accession>A0A101LU95</accession>
<name>A0A101LU95_PICGL</name>
<reference evidence="1" key="1">
    <citation type="journal article" date="2015" name="Genome Biol. Evol.">
        <title>Organellar Genomes of White Spruce (Picea glauca): Assembly and Annotation.</title>
        <authorList>
            <person name="Jackman S.D."/>
            <person name="Warren R.L."/>
            <person name="Gibb E.A."/>
            <person name="Vandervalk B.P."/>
            <person name="Mohamadi H."/>
            <person name="Chu J."/>
            <person name="Raymond A."/>
            <person name="Pleasance S."/>
            <person name="Coope R."/>
            <person name="Wildung M.R."/>
            <person name="Ritland C.E."/>
            <person name="Bousquet J."/>
            <person name="Jones S.J."/>
            <person name="Bohlmann J."/>
            <person name="Birol I."/>
        </authorList>
    </citation>
    <scope>NUCLEOTIDE SEQUENCE [LARGE SCALE GENOMIC DNA]</scope>
    <source>
        <tissue evidence="1">Flushing bud</tissue>
    </source>
</reference>
<evidence type="ECO:0000313" key="1">
    <source>
        <dbReference type="EMBL" id="KUM45480.1"/>
    </source>
</evidence>
<gene>
    <name evidence="1" type="ORF">ABT39_MTgene2582</name>
</gene>
<protein>
    <submittedName>
        <fullName evidence="1">Uncharacterized protein</fullName>
    </submittedName>
</protein>
<comment type="caution">
    <text evidence="1">The sequence shown here is derived from an EMBL/GenBank/DDBJ whole genome shotgun (WGS) entry which is preliminary data.</text>
</comment>
<proteinExistence type="predicted"/>
<sequence>MSQLALFLLASLLNQRLLLKEQLLALELQLPLGQ</sequence>
<keyword evidence="1" id="KW-0496">Mitochondrion</keyword>
<organism evidence="1">
    <name type="scientific">Picea glauca</name>
    <name type="common">White spruce</name>
    <name type="synonym">Pinus glauca</name>
    <dbReference type="NCBI Taxonomy" id="3330"/>
    <lineage>
        <taxon>Eukaryota</taxon>
        <taxon>Viridiplantae</taxon>
        <taxon>Streptophyta</taxon>
        <taxon>Embryophyta</taxon>
        <taxon>Tracheophyta</taxon>
        <taxon>Spermatophyta</taxon>
        <taxon>Pinopsida</taxon>
        <taxon>Pinidae</taxon>
        <taxon>Conifers I</taxon>
        <taxon>Pinales</taxon>
        <taxon>Pinaceae</taxon>
        <taxon>Picea</taxon>
    </lineage>
</organism>
<dbReference type="EMBL" id="LKAM01000018">
    <property type="protein sequence ID" value="KUM45480.1"/>
    <property type="molecule type" value="Genomic_DNA"/>
</dbReference>
<dbReference type="AlphaFoldDB" id="A0A101LU95"/>